<organism evidence="1 2">
    <name type="scientific">Bowdeniella nasicola</name>
    <dbReference type="NCBI Taxonomy" id="208480"/>
    <lineage>
        <taxon>Bacteria</taxon>
        <taxon>Bacillati</taxon>
        <taxon>Actinomycetota</taxon>
        <taxon>Actinomycetes</taxon>
        <taxon>Actinomycetales</taxon>
        <taxon>Actinomycetaceae</taxon>
        <taxon>Bowdeniella</taxon>
    </lineage>
</organism>
<comment type="caution">
    <text evidence="1">The sequence shown here is derived from an EMBL/GenBank/DDBJ whole genome shotgun (WGS) entry which is preliminary data.</text>
</comment>
<evidence type="ECO:0008006" key="3">
    <source>
        <dbReference type="Google" id="ProtNLM"/>
    </source>
</evidence>
<reference evidence="2" key="1">
    <citation type="submission" date="2016-12" db="EMBL/GenBank/DDBJ databases">
        <authorList>
            <person name="Meng X."/>
        </authorList>
    </citation>
    <scope>NUCLEOTIDE SEQUENCE [LARGE SCALE GENOMIC DNA]</scope>
    <source>
        <strain evidence="2">DSM 19116</strain>
    </source>
</reference>
<evidence type="ECO:0000313" key="1">
    <source>
        <dbReference type="EMBL" id="OKL53605.1"/>
    </source>
</evidence>
<dbReference type="PANTHER" id="PTHR30528:SF0">
    <property type="entry name" value="CYTOPLASMIC PROTEIN"/>
    <property type="match status" value="1"/>
</dbReference>
<dbReference type="AlphaFoldDB" id="A0A1Q5Q1M5"/>
<dbReference type="PANTHER" id="PTHR30528">
    <property type="entry name" value="CYTOPLASMIC PROTEIN"/>
    <property type="match status" value="1"/>
</dbReference>
<proteinExistence type="predicted"/>
<evidence type="ECO:0000313" key="2">
    <source>
        <dbReference type="Proteomes" id="UP000185628"/>
    </source>
</evidence>
<keyword evidence="2" id="KW-1185">Reference proteome</keyword>
<protein>
    <recommendedName>
        <fullName evidence="3">Winged helix-turn-helix domain-containing protein</fullName>
    </recommendedName>
</protein>
<dbReference type="EMBL" id="MQVR01000050">
    <property type="protein sequence ID" value="OKL53605.1"/>
    <property type="molecule type" value="Genomic_DNA"/>
</dbReference>
<dbReference type="InterPro" id="IPR009351">
    <property type="entry name" value="AlkZ-like"/>
</dbReference>
<name>A0A1Q5Q1M5_9ACTO</name>
<accession>A0A1Q5Q1M5</accession>
<sequence length="417" mass="45325">MSRSVLTISRSAARRYALRAQRLDRAPRPRALTRADIARTVAAMGVLQIDSVNVLARAHLMALYSRLGAYYPQLLADAAGKAPRLLLEQWGHEACFVTPQVHRLLAAFTRRWASGHAILSHAGADALTERIFAELARGGPATSSELSARLAAHDLSDEESALAATDSGADWNRGAVKILLENLFDDDRVAAAGRTAHFHRIYDVSARVLPPAVRDVAPPERAEAIAKLTAASISAIGIGNVHAIADVYRLPVRSVAPVLDGLVEEGSVLQVSVGGIARPYYLDTTLTRPRRATHVTFLSPFDPLIFFRPRALELFDLDYRIEIYTPKDRRTRGYYSLPLLVGEHIVARADLAHNRATGSLEVRGAWDEPDRAIPLAEVDAAAAAALERLAAWLGASEVSIPHDAPGEAATRWAHARQ</sequence>
<dbReference type="OrthoDB" id="9787207at2"/>
<gene>
    <name evidence="1" type="ORF">BSZ39_08605</name>
</gene>
<dbReference type="RefSeq" id="WP_073716935.1">
    <property type="nucleotide sequence ID" value="NZ_MQVR01000050.1"/>
</dbReference>
<dbReference type="Proteomes" id="UP000185628">
    <property type="component" value="Unassembled WGS sequence"/>
</dbReference>
<dbReference type="Pfam" id="PF06224">
    <property type="entry name" value="AlkZ-like"/>
    <property type="match status" value="1"/>
</dbReference>